<reference evidence="5" key="1">
    <citation type="submission" date="2021-10" db="EMBL/GenBank/DDBJ databases">
        <title>Anaerobic single-cell dispensing facilitates the cultivation of human gut bacteria.</title>
        <authorList>
            <person name="Afrizal A."/>
        </authorList>
    </citation>
    <scope>NUCLEOTIDE SEQUENCE</scope>
    <source>
        <strain evidence="5">CLA-AA-H215</strain>
    </source>
</reference>
<dbReference type="InterPro" id="IPR016032">
    <property type="entry name" value="Sig_transdc_resp-reg_C-effctor"/>
</dbReference>
<dbReference type="RefSeq" id="WP_308454388.1">
    <property type="nucleotide sequence ID" value="NZ_JAJEQR010000043.1"/>
</dbReference>
<evidence type="ECO:0000256" key="3">
    <source>
        <dbReference type="ARBA" id="ARBA00023163"/>
    </source>
</evidence>
<gene>
    <name evidence="5" type="ORF">LKD81_13005</name>
</gene>
<evidence type="ECO:0000256" key="2">
    <source>
        <dbReference type="ARBA" id="ARBA00023125"/>
    </source>
</evidence>
<dbReference type="PANTHER" id="PTHR44688">
    <property type="entry name" value="DNA-BINDING TRANSCRIPTIONAL ACTIVATOR DEVR_DOSR"/>
    <property type="match status" value="1"/>
</dbReference>
<dbReference type="Pfam" id="PF25873">
    <property type="entry name" value="WHD_MalT"/>
    <property type="match status" value="1"/>
</dbReference>
<dbReference type="SMART" id="SM00421">
    <property type="entry name" value="HTH_LUXR"/>
    <property type="match status" value="1"/>
</dbReference>
<dbReference type="Gene3D" id="3.40.50.300">
    <property type="entry name" value="P-loop containing nucleotide triphosphate hydrolases"/>
    <property type="match status" value="1"/>
</dbReference>
<dbReference type="PROSITE" id="PS50043">
    <property type="entry name" value="HTH_LUXR_2"/>
    <property type="match status" value="1"/>
</dbReference>
<dbReference type="Proteomes" id="UP001198182">
    <property type="component" value="Unassembled WGS sequence"/>
</dbReference>
<evidence type="ECO:0000313" key="5">
    <source>
        <dbReference type="EMBL" id="MCC2231904.1"/>
    </source>
</evidence>
<dbReference type="SUPFAM" id="SSF46894">
    <property type="entry name" value="C-terminal effector domain of the bipartite response regulators"/>
    <property type="match status" value="1"/>
</dbReference>
<proteinExistence type="predicted"/>
<dbReference type="SUPFAM" id="SSF52540">
    <property type="entry name" value="P-loop containing nucleoside triphosphate hydrolases"/>
    <property type="match status" value="1"/>
</dbReference>
<dbReference type="PRINTS" id="PR00038">
    <property type="entry name" value="HTHLUXR"/>
</dbReference>
<evidence type="ECO:0000259" key="4">
    <source>
        <dbReference type="PROSITE" id="PS50043"/>
    </source>
</evidence>
<name>A0AAE3EC26_9FIRM</name>
<dbReference type="CDD" id="cd06170">
    <property type="entry name" value="LuxR_C_like"/>
    <property type="match status" value="1"/>
</dbReference>
<dbReference type="GO" id="GO:0003677">
    <property type="term" value="F:DNA binding"/>
    <property type="evidence" value="ECO:0007669"/>
    <property type="project" value="UniProtKB-KW"/>
</dbReference>
<sequence>MPVKKVNLNTTYISERVSNCLSSISCCALTTVIAPMGYGKTTAIQWYLNRCARTEKARVIRVSIYSDSISILWQSLQNAFAFAGLDVLKGYDRPSDAASAALLTDELYHALAGGQPCYLFLDDLHLLTDARIACFLCHLANRLPENVHIIAAGRDRFLPESEIVRLGSRLHRIEAKQLRLTREELSAYTARCGLSLTDAQADQLIASSEGWFSAIYLQLCALTEQGTFPDRHSNIYQMFTAALIDPLSPENQKFLAVMGLADEFTAEMARAITGRKDTDAVLAMLTEQNAFVTRLPNGQNFRFHHMMKECAGQVFRRLPQSQQNIYQTRYGRWYENHEQYLLALNSYQVSGNYDAALEIIRKDAGIHLAAVKPEEVLAFLDQCPESTLKEHPFSLLVLMRRLFTWRQVPRMMALKKLLEDSILEHPEMSTEEQGNLRGECDLILSFLMYNDISQMSRLHRSASRQMSRPAISIRNEGSWTFGSPSVLMMFHREAGRLQQELSDMNECMPHYYKITSGHGLGAELVMSAEAAAMQGKLSDAEILLEQTRARIHAGGQMNMTLCCDFLDLRLKLFSDTAGRDCVSTDLRHQERDALLRQHNTMWLNIFDASSAYYYAILDQEEDIPPFYREHALNQVNFLAPCRPMMEMIESQVLLTQKTFSRVIGRNEELIRLCRSMHYALVALHLQIQTAASYEQLGKRVSALGILKEALQDAIPDHLILPFAENYPFLKELLPILAAQEPEESLTALITEIQSLGKQLETQIRTAAGTGKNSPLLASLTEKEAEIARMASERMSNREIAEQLYLSEGTIKQYMNQIYAKLQIHGNSRAKRQQLRALVTPESH</sequence>
<dbReference type="PANTHER" id="PTHR44688:SF16">
    <property type="entry name" value="DNA-BINDING TRANSCRIPTIONAL ACTIVATOR DEVR_DOSR"/>
    <property type="match status" value="1"/>
</dbReference>
<keyword evidence="3" id="KW-0804">Transcription</keyword>
<dbReference type="Gene3D" id="1.10.10.10">
    <property type="entry name" value="Winged helix-like DNA-binding domain superfamily/Winged helix DNA-binding domain"/>
    <property type="match status" value="1"/>
</dbReference>
<dbReference type="InterPro" id="IPR027417">
    <property type="entry name" value="P-loop_NTPase"/>
</dbReference>
<keyword evidence="1" id="KW-0805">Transcription regulation</keyword>
<evidence type="ECO:0000256" key="1">
    <source>
        <dbReference type="ARBA" id="ARBA00023015"/>
    </source>
</evidence>
<evidence type="ECO:0000313" key="6">
    <source>
        <dbReference type="Proteomes" id="UP001198182"/>
    </source>
</evidence>
<dbReference type="InterPro" id="IPR000792">
    <property type="entry name" value="Tscrpt_reg_LuxR_C"/>
</dbReference>
<dbReference type="Pfam" id="PF00196">
    <property type="entry name" value="GerE"/>
    <property type="match status" value="1"/>
</dbReference>
<keyword evidence="6" id="KW-1185">Reference proteome</keyword>
<dbReference type="GO" id="GO:0006355">
    <property type="term" value="P:regulation of DNA-templated transcription"/>
    <property type="evidence" value="ECO:0007669"/>
    <property type="project" value="InterPro"/>
</dbReference>
<accession>A0AAE3EC26</accession>
<protein>
    <submittedName>
        <fullName evidence="5">LuxR C-terminal-related transcriptional regulator</fullName>
    </submittedName>
</protein>
<comment type="caution">
    <text evidence="5">The sequence shown here is derived from an EMBL/GenBank/DDBJ whole genome shotgun (WGS) entry which is preliminary data.</text>
</comment>
<organism evidence="5 6">
    <name type="scientific">Hominifimenecus microfluidus</name>
    <dbReference type="NCBI Taxonomy" id="2885348"/>
    <lineage>
        <taxon>Bacteria</taxon>
        <taxon>Bacillati</taxon>
        <taxon>Bacillota</taxon>
        <taxon>Clostridia</taxon>
        <taxon>Lachnospirales</taxon>
        <taxon>Lachnospiraceae</taxon>
        <taxon>Hominifimenecus</taxon>
    </lineage>
</organism>
<dbReference type="EMBL" id="JAJEQR010000043">
    <property type="protein sequence ID" value="MCC2231904.1"/>
    <property type="molecule type" value="Genomic_DNA"/>
</dbReference>
<dbReference type="InterPro" id="IPR059106">
    <property type="entry name" value="WHD_MalT"/>
</dbReference>
<feature type="domain" description="HTH luxR-type" evidence="4">
    <location>
        <begin position="772"/>
        <end position="837"/>
    </location>
</feature>
<keyword evidence="2" id="KW-0238">DNA-binding</keyword>
<dbReference type="AlphaFoldDB" id="A0AAE3EC26"/>
<dbReference type="InterPro" id="IPR036388">
    <property type="entry name" value="WH-like_DNA-bd_sf"/>
</dbReference>